<dbReference type="RefSeq" id="WP_375355035.1">
    <property type="nucleotide sequence ID" value="NZ_JBHHMI010000006.1"/>
</dbReference>
<keyword evidence="2" id="KW-1185">Reference proteome</keyword>
<organism evidence="1 2">
    <name type="scientific">Paenibacillus enshidis</name>
    <dbReference type="NCBI Taxonomy" id="1458439"/>
    <lineage>
        <taxon>Bacteria</taxon>
        <taxon>Bacillati</taxon>
        <taxon>Bacillota</taxon>
        <taxon>Bacilli</taxon>
        <taxon>Bacillales</taxon>
        <taxon>Paenibacillaceae</taxon>
        <taxon>Paenibacillus</taxon>
    </lineage>
</organism>
<protein>
    <submittedName>
        <fullName evidence="1">Uncharacterized protein</fullName>
    </submittedName>
</protein>
<name>A0ABV5AS78_9BACL</name>
<dbReference type="EMBL" id="JBHHMI010000006">
    <property type="protein sequence ID" value="MFB5267075.1"/>
    <property type="molecule type" value="Genomic_DNA"/>
</dbReference>
<evidence type="ECO:0000313" key="2">
    <source>
        <dbReference type="Proteomes" id="UP001580346"/>
    </source>
</evidence>
<accession>A0ABV5AS78</accession>
<comment type="caution">
    <text evidence="1">The sequence shown here is derived from an EMBL/GenBank/DDBJ whole genome shotgun (WGS) entry which is preliminary data.</text>
</comment>
<sequence>MSENTPQLDLLMKDPTLDGHEYFNVKTMMNDNWEKIDKFAGEAKTSIAGLEDRLNTKAEEEVVLNGGVQIVDAVKAAPFNLTGLKGRTLVNLIGRAGNCEDPSKFSSWQATLTADTTNKTQGNQAIKITTTASPGGSGASAGFAVKAGSYYFIAADVKLGSGISIGAYLNGLTSTKGNTNSTDTAKFKTVWKAYSVTTAATVYAVGEVVGAAGSVGYIDGIRVYEISDTEYTALSNMTADQIALKYPYVDSVTPVRNPYAIRHGENLFPPFYEHVAATTGSTLTVISPYEAVLTTTATTQPWNSFINIVGGQTYTLSYTSSVPDIAYINIQWHDAAGIPLGYTPANQNGQTVIAPNNAVRAKTLVTATAAGTFIISNPMLNIGNKALPFVPREDAMLALQTDLYADPLTGTSADSVFEQNGQYFKAKKWHQFKIDNNITFVTAASTTGRKQIVIRLPAAGVINSELVTKFTGSILQTDQNMAGPDRSGIDYGDRTLLHISVANTDSGWGDAYAPSADEIKAYFLGWVMYDGSLAGGAASPNNPAGNTYNGTGSRAWCYRTDGVSRTYAGPTATLPTTQAPVWTPYELVYQLVTPTVESIVSEGQLTLNEGSNQVEVGTGIVLREGAKPQLYSNYDINTGKTAANALKHAVKSYLTLYANGRRLYRGWATFSGDNGPAIAIYPQYYDPSAAYSVTYLMQATFPIQPMTGIYAGNEKSLLNNLVNSVTQQEIRLAAVENKKAEKDSPALMKLTLLNGFTGVSGYYDYVSGFYISRDSEGYVHTMGLINNGVAASAGNPSLIARLPVGYRPKNSFTFSAPYYSSTGGGEMTTRIKVANNGDVYSFCPHSLVAPSDWMSLHLPPFLVEQ</sequence>
<dbReference type="Gene3D" id="2.60.120.260">
    <property type="entry name" value="Galactose-binding domain-like"/>
    <property type="match status" value="1"/>
</dbReference>
<gene>
    <name evidence="1" type="ORF">ACE41H_09790</name>
</gene>
<dbReference type="Proteomes" id="UP001580346">
    <property type="component" value="Unassembled WGS sequence"/>
</dbReference>
<reference evidence="1 2" key="1">
    <citation type="submission" date="2024-09" db="EMBL/GenBank/DDBJ databases">
        <title>Paenibacillus zeirhizospherea sp. nov., isolated from surface of the maize (Zea mays) roots in a horticulture field, Hungary.</title>
        <authorList>
            <person name="Marton D."/>
            <person name="Farkas M."/>
            <person name="Bedics A."/>
            <person name="Toth E."/>
            <person name="Tancsics A."/>
            <person name="Boka K."/>
            <person name="Maroti G."/>
            <person name="Kriszt B."/>
            <person name="Cserhati M."/>
        </authorList>
    </citation>
    <scope>NUCLEOTIDE SEQUENCE [LARGE SCALE GENOMIC DNA]</scope>
    <source>
        <strain evidence="1 2">KCTC 33519</strain>
    </source>
</reference>
<proteinExistence type="predicted"/>
<evidence type="ECO:0000313" key="1">
    <source>
        <dbReference type="EMBL" id="MFB5267075.1"/>
    </source>
</evidence>